<dbReference type="PROSITE" id="PS00061">
    <property type="entry name" value="ADH_SHORT"/>
    <property type="match status" value="1"/>
</dbReference>
<dbReference type="STRING" id="1849047.A0A3D8RVD0"/>
<accession>A0A3D8RVD0</accession>
<dbReference type="InterPro" id="IPR020904">
    <property type="entry name" value="Sc_DH/Rdtase_CS"/>
</dbReference>
<evidence type="ECO:0000256" key="3">
    <source>
        <dbReference type="ARBA" id="ARBA00023002"/>
    </source>
</evidence>
<dbReference type="PANTHER" id="PTHR44229">
    <property type="entry name" value="15-HYDROXYPROSTAGLANDIN DEHYDROGENASE [NAD(+)]"/>
    <property type="match status" value="1"/>
</dbReference>
<dbReference type="EMBL" id="PDLM01000005">
    <property type="protein sequence ID" value="RDW77761.1"/>
    <property type="molecule type" value="Genomic_DNA"/>
</dbReference>
<evidence type="ECO:0000313" key="4">
    <source>
        <dbReference type="EMBL" id="RDW77761.1"/>
    </source>
</evidence>
<dbReference type="Proteomes" id="UP000256645">
    <property type="component" value="Unassembled WGS sequence"/>
</dbReference>
<dbReference type="OrthoDB" id="37659at2759"/>
<dbReference type="Gene3D" id="3.40.50.720">
    <property type="entry name" value="NAD(P)-binding Rossmann-like Domain"/>
    <property type="match status" value="1"/>
</dbReference>
<dbReference type="InterPro" id="IPR036291">
    <property type="entry name" value="NAD(P)-bd_dom_sf"/>
</dbReference>
<dbReference type="SUPFAM" id="SSF51735">
    <property type="entry name" value="NAD(P)-binding Rossmann-fold domains"/>
    <property type="match status" value="1"/>
</dbReference>
<evidence type="ECO:0000256" key="2">
    <source>
        <dbReference type="ARBA" id="ARBA00022857"/>
    </source>
</evidence>
<dbReference type="Pfam" id="PF00106">
    <property type="entry name" value="adh_short"/>
    <property type="match status" value="1"/>
</dbReference>
<proteinExistence type="inferred from homology"/>
<organism evidence="4 5">
    <name type="scientific">Coleophoma cylindrospora</name>
    <dbReference type="NCBI Taxonomy" id="1849047"/>
    <lineage>
        <taxon>Eukaryota</taxon>
        <taxon>Fungi</taxon>
        <taxon>Dikarya</taxon>
        <taxon>Ascomycota</taxon>
        <taxon>Pezizomycotina</taxon>
        <taxon>Leotiomycetes</taxon>
        <taxon>Helotiales</taxon>
        <taxon>Dermateaceae</taxon>
        <taxon>Coleophoma</taxon>
    </lineage>
</organism>
<gene>
    <name evidence="4" type="ORF">BP6252_05814</name>
</gene>
<dbReference type="InterPro" id="IPR002347">
    <property type="entry name" value="SDR_fam"/>
</dbReference>
<keyword evidence="3" id="KW-0560">Oxidoreductase</keyword>
<dbReference type="AlphaFoldDB" id="A0A3D8RVD0"/>
<evidence type="ECO:0000256" key="1">
    <source>
        <dbReference type="ARBA" id="ARBA00006484"/>
    </source>
</evidence>
<comment type="similarity">
    <text evidence="1">Belongs to the short-chain dehydrogenases/reductases (SDR) family.</text>
</comment>
<name>A0A3D8RVD0_9HELO</name>
<keyword evidence="2" id="KW-0521">NADP</keyword>
<protein>
    <submittedName>
        <fullName evidence="4">NAD(P)-binding protein-17</fullName>
    </submittedName>
</protein>
<dbReference type="GO" id="GO:0016616">
    <property type="term" value="F:oxidoreductase activity, acting on the CH-OH group of donors, NAD or NADP as acceptor"/>
    <property type="evidence" value="ECO:0007669"/>
    <property type="project" value="TreeGrafter"/>
</dbReference>
<sequence length="300" mass="32812">MAPAQKTALITGGASGMGLAVAQALSDRGNWNIYLVDLNSTAGNAAAASLKNACFHQCNITSYASLAAVFQRVFRAHSRIDFVFANAGIAEKANFYSKHAARSDDGVDDENDEPPPEPDLLIVDICLKAVITTSYLALHYFRKSPKDAQSDCSLVMTASCGGLYPSHYSPIYSAAKHGVVGFMRSIAKHCWVQERIRVNAICPGTVKTNLLTAKEWKNFPEEFFTPVEMIVQAVLRLIDGEDEEQGKRRIDGPGRGDGTILWGEAVEVSGRNHYYREAARFCDEGMTAVMKATDVEELEH</sequence>
<dbReference type="PRINTS" id="PR00081">
    <property type="entry name" value="GDHRDH"/>
</dbReference>
<dbReference type="PANTHER" id="PTHR44229:SF4">
    <property type="entry name" value="15-HYDROXYPROSTAGLANDIN DEHYDROGENASE [NAD(+)]"/>
    <property type="match status" value="1"/>
</dbReference>
<comment type="caution">
    <text evidence="4">The sequence shown here is derived from an EMBL/GenBank/DDBJ whole genome shotgun (WGS) entry which is preliminary data.</text>
</comment>
<dbReference type="GO" id="GO:0005737">
    <property type="term" value="C:cytoplasm"/>
    <property type="evidence" value="ECO:0007669"/>
    <property type="project" value="TreeGrafter"/>
</dbReference>
<evidence type="ECO:0000313" key="5">
    <source>
        <dbReference type="Proteomes" id="UP000256645"/>
    </source>
</evidence>
<keyword evidence="5" id="KW-1185">Reference proteome</keyword>
<reference evidence="4 5" key="1">
    <citation type="journal article" date="2018" name="IMA Fungus">
        <title>IMA Genome-F 9: Draft genome sequence of Annulohypoxylon stygium, Aspergillus mulundensis, Berkeleyomyces basicola (syn. Thielaviopsis basicola), Ceratocystis smalleyi, two Cercospora beticola strains, Coleophoma cylindrospora, Fusarium fracticaudum, Phialophora cf. hyalina, and Morchella septimelata.</title>
        <authorList>
            <person name="Wingfield B.D."/>
            <person name="Bills G.F."/>
            <person name="Dong Y."/>
            <person name="Huang W."/>
            <person name="Nel W.J."/>
            <person name="Swalarsk-Parry B.S."/>
            <person name="Vaghefi N."/>
            <person name="Wilken P.M."/>
            <person name="An Z."/>
            <person name="de Beer Z.W."/>
            <person name="De Vos L."/>
            <person name="Chen L."/>
            <person name="Duong T.A."/>
            <person name="Gao Y."/>
            <person name="Hammerbacher A."/>
            <person name="Kikkert J.R."/>
            <person name="Li Y."/>
            <person name="Li H."/>
            <person name="Li K."/>
            <person name="Li Q."/>
            <person name="Liu X."/>
            <person name="Ma X."/>
            <person name="Naidoo K."/>
            <person name="Pethybridge S.J."/>
            <person name="Sun J."/>
            <person name="Steenkamp E.T."/>
            <person name="van der Nest M.A."/>
            <person name="van Wyk S."/>
            <person name="Wingfield M.J."/>
            <person name="Xiong C."/>
            <person name="Yue Q."/>
            <person name="Zhang X."/>
        </authorList>
    </citation>
    <scope>NUCLEOTIDE SEQUENCE [LARGE SCALE GENOMIC DNA]</scope>
    <source>
        <strain evidence="4 5">BP6252</strain>
    </source>
</reference>